<reference evidence="3 4" key="1">
    <citation type="submission" date="2018-03" db="EMBL/GenBank/DDBJ databases">
        <title>Genome sequencing of Phreatobacter sp.</title>
        <authorList>
            <person name="Kim S.-J."/>
            <person name="Heo J."/>
            <person name="Kwon S.-W."/>
        </authorList>
    </citation>
    <scope>NUCLEOTIDE SEQUENCE [LARGE SCALE GENOMIC DNA]</scope>
    <source>
        <strain evidence="3 4">S-12</strain>
    </source>
</reference>
<protein>
    <recommendedName>
        <fullName evidence="5">PepSY domain-containing protein</fullName>
    </recommendedName>
</protein>
<feature type="compositionally biased region" description="Low complexity" evidence="1">
    <location>
        <begin position="33"/>
        <end position="63"/>
    </location>
</feature>
<gene>
    <name evidence="3" type="ORF">C6569_02985</name>
</gene>
<keyword evidence="4" id="KW-1185">Reference proteome</keyword>
<name>A0A2S0N7G8_9HYPH</name>
<keyword evidence="2" id="KW-0732">Signal</keyword>
<evidence type="ECO:0000313" key="3">
    <source>
        <dbReference type="EMBL" id="AVO44109.1"/>
    </source>
</evidence>
<evidence type="ECO:0000256" key="2">
    <source>
        <dbReference type="SAM" id="SignalP"/>
    </source>
</evidence>
<evidence type="ECO:0008006" key="5">
    <source>
        <dbReference type="Google" id="ProtNLM"/>
    </source>
</evidence>
<dbReference type="KEGG" id="phr:C6569_02985"/>
<dbReference type="AlphaFoldDB" id="A0A2S0N7G8"/>
<feature type="region of interest" description="Disordered" evidence="1">
    <location>
        <begin position="21"/>
        <end position="78"/>
    </location>
</feature>
<dbReference type="RefSeq" id="WP_106747439.1">
    <property type="nucleotide sequence ID" value="NZ_CP027668.1"/>
</dbReference>
<feature type="signal peptide" evidence="2">
    <location>
        <begin position="1"/>
        <end position="20"/>
    </location>
</feature>
<proteinExistence type="predicted"/>
<evidence type="ECO:0000313" key="4">
    <source>
        <dbReference type="Proteomes" id="UP000237889"/>
    </source>
</evidence>
<organism evidence="3 4">
    <name type="scientific">Phreatobacter cathodiphilus</name>
    <dbReference type="NCBI Taxonomy" id="1868589"/>
    <lineage>
        <taxon>Bacteria</taxon>
        <taxon>Pseudomonadati</taxon>
        <taxon>Pseudomonadota</taxon>
        <taxon>Alphaproteobacteria</taxon>
        <taxon>Hyphomicrobiales</taxon>
        <taxon>Phreatobacteraceae</taxon>
        <taxon>Phreatobacter</taxon>
    </lineage>
</organism>
<dbReference type="EMBL" id="CP027668">
    <property type="protein sequence ID" value="AVO44109.1"/>
    <property type="molecule type" value="Genomic_DNA"/>
</dbReference>
<dbReference type="OrthoDB" id="7376531at2"/>
<feature type="chain" id="PRO_5015502675" description="PepSY domain-containing protein" evidence="2">
    <location>
        <begin position="21"/>
        <end position="123"/>
    </location>
</feature>
<sequence>MKTILSAAAALAIAGTAALAQTTAPGTTPPAAPTTTPSAPAPGAGTPSAPAATTTARAVNAAPLENGANSFTEGQASERFREAGITGVTGLAKDDNGVWRGRGQYQGRSVEIGLDYRGNIQAR</sequence>
<dbReference type="Proteomes" id="UP000237889">
    <property type="component" value="Chromosome"/>
</dbReference>
<accession>A0A2S0N7G8</accession>
<evidence type="ECO:0000256" key="1">
    <source>
        <dbReference type="SAM" id="MobiDB-lite"/>
    </source>
</evidence>